<organism evidence="1 2">
    <name type="scientific">Armillaria ostoyae</name>
    <name type="common">Armillaria root rot fungus</name>
    <dbReference type="NCBI Taxonomy" id="47428"/>
    <lineage>
        <taxon>Eukaryota</taxon>
        <taxon>Fungi</taxon>
        <taxon>Dikarya</taxon>
        <taxon>Basidiomycota</taxon>
        <taxon>Agaricomycotina</taxon>
        <taxon>Agaricomycetes</taxon>
        <taxon>Agaricomycetidae</taxon>
        <taxon>Agaricales</taxon>
        <taxon>Marasmiineae</taxon>
        <taxon>Physalacriaceae</taxon>
        <taxon>Armillaria</taxon>
    </lineage>
</organism>
<dbReference type="Proteomes" id="UP000219338">
    <property type="component" value="Unassembled WGS sequence"/>
</dbReference>
<proteinExistence type="predicted"/>
<keyword evidence="2" id="KW-1185">Reference proteome</keyword>
<accession>A0A284RYU8</accession>
<sequence length="164" mass="18469">MPAIMITRVPDQSAMPPPETVSVRQPASSMHVLPDIRIFNEEAVVLVCFPGERPRLDKFRTHVDLEGMTQIDMSSAIPCIVKVTGLIIPGEREGTQDYYSVALGPPSYCFSHVGRMMEHQSVYPAIVMKHNSHYDGLLADINFKEYDKLCNVLKYHIPRVLLDS</sequence>
<reference evidence="2" key="1">
    <citation type="journal article" date="2017" name="Nat. Ecol. Evol.">
        <title>Genome expansion and lineage-specific genetic innovations in the forest pathogenic fungi Armillaria.</title>
        <authorList>
            <person name="Sipos G."/>
            <person name="Prasanna A.N."/>
            <person name="Walter M.C."/>
            <person name="O'Connor E."/>
            <person name="Balint B."/>
            <person name="Krizsan K."/>
            <person name="Kiss B."/>
            <person name="Hess J."/>
            <person name="Varga T."/>
            <person name="Slot J."/>
            <person name="Riley R."/>
            <person name="Boka B."/>
            <person name="Rigling D."/>
            <person name="Barry K."/>
            <person name="Lee J."/>
            <person name="Mihaltcheva S."/>
            <person name="LaButti K."/>
            <person name="Lipzen A."/>
            <person name="Waldron R."/>
            <person name="Moloney N.M."/>
            <person name="Sperisen C."/>
            <person name="Kredics L."/>
            <person name="Vagvoelgyi C."/>
            <person name="Patrignani A."/>
            <person name="Fitzpatrick D."/>
            <person name="Nagy I."/>
            <person name="Doyle S."/>
            <person name="Anderson J.B."/>
            <person name="Grigoriev I.V."/>
            <person name="Gueldener U."/>
            <person name="Muensterkoetter M."/>
            <person name="Nagy L.G."/>
        </authorList>
    </citation>
    <scope>NUCLEOTIDE SEQUENCE [LARGE SCALE GENOMIC DNA]</scope>
    <source>
        <strain evidence="2">C18/9</strain>
    </source>
</reference>
<evidence type="ECO:0000313" key="1">
    <source>
        <dbReference type="EMBL" id="SJL13934.1"/>
    </source>
</evidence>
<name>A0A284RYU8_ARMOS</name>
<dbReference type="EMBL" id="FUEG01000021">
    <property type="protein sequence ID" value="SJL13934.1"/>
    <property type="molecule type" value="Genomic_DNA"/>
</dbReference>
<gene>
    <name evidence="1" type="ORF">ARMOST_17385</name>
</gene>
<protein>
    <submittedName>
        <fullName evidence="1">Uncharacterized protein</fullName>
    </submittedName>
</protein>
<evidence type="ECO:0000313" key="2">
    <source>
        <dbReference type="Proteomes" id="UP000219338"/>
    </source>
</evidence>
<dbReference type="AlphaFoldDB" id="A0A284RYU8"/>